<dbReference type="RefSeq" id="WP_228726578.1">
    <property type="nucleotide sequence ID" value="NZ_JACIBS010000004.1"/>
</dbReference>
<feature type="active site" description="Proton donor/acceptor" evidence="3">
    <location>
        <position position="257"/>
    </location>
</feature>
<protein>
    <submittedName>
        <fullName evidence="5">Hydroxypyruvate isomerase</fullName>
        <ecNumber evidence="5">5.3.1.22</ecNumber>
    </submittedName>
</protein>
<dbReference type="EMBL" id="JACIBS010000004">
    <property type="protein sequence ID" value="MBB3665438.1"/>
    <property type="molecule type" value="Genomic_DNA"/>
</dbReference>
<evidence type="ECO:0000256" key="3">
    <source>
        <dbReference type="PIRSR" id="PIRSR006241-50"/>
    </source>
</evidence>
<proteinExistence type="inferred from homology"/>
<reference evidence="5 6" key="1">
    <citation type="submission" date="2020-08" db="EMBL/GenBank/DDBJ databases">
        <title>Sequencing the genomes of 1000 actinobacteria strains.</title>
        <authorList>
            <person name="Klenk H.-P."/>
        </authorList>
    </citation>
    <scope>NUCLEOTIDE SEQUENCE [LARGE SCALE GENOMIC DNA]</scope>
    <source>
        <strain evidence="5 6">DSM 45267</strain>
    </source>
</reference>
<dbReference type="AlphaFoldDB" id="A0A839XWJ8"/>
<comment type="similarity">
    <text evidence="2">Belongs to the hyi family.</text>
</comment>
<sequence>MASRMNVTSPESYIVNCSTLLTEHAVVDRAAAAARAGFTRVEFWWPFDGEPHPSDADVDAFVDSLSAAGVSLAGLNFWAGNMAGGDRGMVSVAGHRAEFADNAALAAEIGRRTGCTAFNALYGLRQGDQEPQAQDELAVENLITAAQAVAPIGGTVLVEPVSGAEAYPLKTAADALAVVEKVHRAGATNVALLADFFHMAVNGDDVAAVIEQHAPQFGHVQIADSPGRGAPGTGDLPLQEWIDLAYARGYTGSVALEYKQEQDTAFDWLRQPAGSSLG</sequence>
<feature type="domain" description="Xylose isomerase-like TIM barrel" evidence="4">
    <location>
        <begin position="31"/>
        <end position="270"/>
    </location>
</feature>
<keyword evidence="5" id="KW-0670">Pyruvate</keyword>
<keyword evidence="1 2" id="KW-0413">Isomerase</keyword>
<evidence type="ECO:0000256" key="1">
    <source>
        <dbReference type="ARBA" id="ARBA00023235"/>
    </source>
</evidence>
<dbReference type="PIRSF" id="PIRSF006241">
    <property type="entry name" value="HyI"/>
    <property type="match status" value="1"/>
</dbReference>
<name>A0A839XWJ8_9PSEU</name>
<dbReference type="SUPFAM" id="SSF51658">
    <property type="entry name" value="Xylose isomerase-like"/>
    <property type="match status" value="1"/>
</dbReference>
<dbReference type="Pfam" id="PF01261">
    <property type="entry name" value="AP_endonuc_2"/>
    <property type="match status" value="1"/>
</dbReference>
<dbReference type="GO" id="GO:0046487">
    <property type="term" value="P:glyoxylate metabolic process"/>
    <property type="evidence" value="ECO:0007669"/>
    <property type="project" value="TreeGrafter"/>
</dbReference>
<keyword evidence="6" id="KW-1185">Reference proteome</keyword>
<evidence type="ECO:0000256" key="2">
    <source>
        <dbReference type="PIRNR" id="PIRNR006241"/>
    </source>
</evidence>
<dbReference type="InterPro" id="IPR036237">
    <property type="entry name" value="Xyl_isomerase-like_sf"/>
</dbReference>
<dbReference type="PANTHER" id="PTHR43489:SF6">
    <property type="entry name" value="HYDROXYPYRUVATE ISOMERASE-RELATED"/>
    <property type="match status" value="1"/>
</dbReference>
<dbReference type="EC" id="5.3.1.22" evidence="5"/>
<dbReference type="PANTHER" id="PTHR43489">
    <property type="entry name" value="ISOMERASE"/>
    <property type="match status" value="1"/>
</dbReference>
<evidence type="ECO:0000313" key="6">
    <source>
        <dbReference type="Proteomes" id="UP000564573"/>
    </source>
</evidence>
<accession>A0A839XWJ8</accession>
<dbReference type="Gene3D" id="3.20.20.150">
    <property type="entry name" value="Divalent-metal-dependent TIM barrel enzymes"/>
    <property type="match status" value="1"/>
</dbReference>
<gene>
    <name evidence="5" type="ORF">FB384_004395</name>
</gene>
<dbReference type="InterPro" id="IPR050417">
    <property type="entry name" value="Sugar_Epim/Isomerase"/>
</dbReference>
<dbReference type="InterPro" id="IPR026040">
    <property type="entry name" value="HyI-like"/>
</dbReference>
<feature type="active site" description="Proton donor/acceptor" evidence="3">
    <location>
        <position position="159"/>
    </location>
</feature>
<organism evidence="5 6">
    <name type="scientific">Prauserella sediminis</name>
    <dbReference type="NCBI Taxonomy" id="577680"/>
    <lineage>
        <taxon>Bacteria</taxon>
        <taxon>Bacillati</taxon>
        <taxon>Actinomycetota</taxon>
        <taxon>Actinomycetes</taxon>
        <taxon>Pseudonocardiales</taxon>
        <taxon>Pseudonocardiaceae</taxon>
        <taxon>Prauserella</taxon>
        <taxon>Prauserella salsuginis group</taxon>
    </lineage>
</organism>
<evidence type="ECO:0000259" key="4">
    <source>
        <dbReference type="Pfam" id="PF01261"/>
    </source>
</evidence>
<dbReference type="InterPro" id="IPR013022">
    <property type="entry name" value="Xyl_isomerase-like_TIM-brl"/>
</dbReference>
<evidence type="ECO:0000313" key="5">
    <source>
        <dbReference type="EMBL" id="MBB3665438.1"/>
    </source>
</evidence>
<comment type="caution">
    <text evidence="5">The sequence shown here is derived from an EMBL/GenBank/DDBJ whole genome shotgun (WGS) entry which is preliminary data.</text>
</comment>
<dbReference type="Proteomes" id="UP000564573">
    <property type="component" value="Unassembled WGS sequence"/>
</dbReference>
<dbReference type="GO" id="GO:0008903">
    <property type="term" value="F:hydroxypyruvate isomerase activity"/>
    <property type="evidence" value="ECO:0007669"/>
    <property type="project" value="UniProtKB-EC"/>
</dbReference>